<evidence type="ECO:0000313" key="1">
    <source>
        <dbReference type="EMBL" id="KAJ2983780.1"/>
    </source>
</evidence>
<proteinExistence type="predicted"/>
<keyword evidence="2" id="KW-1185">Reference proteome</keyword>
<reference evidence="1" key="1">
    <citation type="submission" date="2022-08" db="EMBL/GenBank/DDBJ databases">
        <title>Genome Sequence of Pycnoporus sanguineus.</title>
        <authorList>
            <person name="Buettner E."/>
        </authorList>
    </citation>
    <scope>NUCLEOTIDE SEQUENCE</scope>
    <source>
        <strain evidence="1">CG-C14</strain>
    </source>
</reference>
<dbReference type="EMBL" id="JANSHE010003866">
    <property type="protein sequence ID" value="KAJ2983780.1"/>
    <property type="molecule type" value="Genomic_DNA"/>
</dbReference>
<sequence length="150" mass="16358">MRVFRKTQFVEVKRADEGGALSPSNSPQEHAPDRTSECARSAPSSSSSSRRQSLPSPPPPPGVSLPLSLFPPFFGVPSIHALAPGIRSPLTLQQSAVALDKRRKRTFDDRNSQARKILQIHLALFTLVDLLERGTVGLQFTAAILFLCTI</sequence>
<comment type="caution">
    <text evidence="1">The sequence shown here is derived from an EMBL/GenBank/DDBJ whole genome shotgun (WGS) entry which is preliminary data.</text>
</comment>
<gene>
    <name evidence="1" type="ORF">NUW54_g10596</name>
</gene>
<accession>A0ACC1NWX6</accession>
<protein>
    <submittedName>
        <fullName evidence="1">Uncharacterized protein</fullName>
    </submittedName>
</protein>
<evidence type="ECO:0000313" key="2">
    <source>
        <dbReference type="Proteomes" id="UP001144978"/>
    </source>
</evidence>
<organism evidence="1 2">
    <name type="scientific">Trametes sanguinea</name>
    <dbReference type="NCBI Taxonomy" id="158606"/>
    <lineage>
        <taxon>Eukaryota</taxon>
        <taxon>Fungi</taxon>
        <taxon>Dikarya</taxon>
        <taxon>Basidiomycota</taxon>
        <taxon>Agaricomycotina</taxon>
        <taxon>Agaricomycetes</taxon>
        <taxon>Polyporales</taxon>
        <taxon>Polyporaceae</taxon>
        <taxon>Trametes</taxon>
    </lineage>
</organism>
<name>A0ACC1NWX6_9APHY</name>
<dbReference type="Proteomes" id="UP001144978">
    <property type="component" value="Unassembled WGS sequence"/>
</dbReference>